<accession>A0A9P3ZIB2</accession>
<evidence type="ECO:0000259" key="1">
    <source>
        <dbReference type="Pfam" id="PF13004"/>
    </source>
</evidence>
<gene>
    <name evidence="2" type="ORF">F2S36_11305</name>
</gene>
<dbReference type="Pfam" id="PF13004">
    <property type="entry name" value="BACON"/>
    <property type="match status" value="1"/>
</dbReference>
<dbReference type="Gene3D" id="2.60.40.10">
    <property type="entry name" value="Immunoglobulins"/>
    <property type="match status" value="1"/>
</dbReference>
<dbReference type="Proteomes" id="UP000323119">
    <property type="component" value="Unassembled WGS sequence"/>
</dbReference>
<dbReference type="InterPro" id="IPR024361">
    <property type="entry name" value="BACON"/>
</dbReference>
<evidence type="ECO:0000313" key="2">
    <source>
        <dbReference type="EMBL" id="KAA2559039.1"/>
    </source>
</evidence>
<dbReference type="CDD" id="cd14948">
    <property type="entry name" value="BACON"/>
    <property type="match status" value="1"/>
</dbReference>
<evidence type="ECO:0000313" key="3">
    <source>
        <dbReference type="Proteomes" id="UP000323119"/>
    </source>
</evidence>
<dbReference type="InterPro" id="IPR013783">
    <property type="entry name" value="Ig-like_fold"/>
</dbReference>
<protein>
    <submittedName>
        <fullName evidence="2">BACON domain-containing protein</fullName>
    </submittedName>
</protein>
<organism evidence="2 3">
    <name type="scientific">Alistipes onderdonkii</name>
    <dbReference type="NCBI Taxonomy" id="328813"/>
    <lineage>
        <taxon>Bacteria</taxon>
        <taxon>Pseudomonadati</taxon>
        <taxon>Bacteroidota</taxon>
        <taxon>Bacteroidia</taxon>
        <taxon>Bacteroidales</taxon>
        <taxon>Rikenellaceae</taxon>
        <taxon>Alistipes</taxon>
    </lineage>
</organism>
<name>A0A9P3ZIB2_9BACT</name>
<dbReference type="AlphaFoldDB" id="A0A9P3ZIB2"/>
<sequence>MALQRLPAPCEDGILIILYAMRRAAALCRGPFCIPGKCFVMKKRAFVFEIPPPSEFICPYRPERINLHTFELQTSISLMKNFVHKITCVLVMCAATVAFTACSDSDNKGDGPVTGTLSVETGALKFTSGAYSKGFEVETDGTVGAIQVDVNYKGAETGWITAKVNDGDVVVTVARNTGDARTADVVLSAKGAESVTVSISQKAVFSSDLVGRYTPYVPDLENPIANFFINPVYADMDPEKVPQIDMGFLFPGFIMPVTTVTGLANQLVGMMYGGGLTYFDFKDDGTIGAGYRDMLGFDMNAGPTFGSEVEFPNAETLEVLPVDAITYYTKDGKVYFAIDKEYLTYIGQAELEMNLPQIIDALLAQYPGLGIEATDDYYAIPLKYAVKDGVTTLKVDKEMMMPYMPLITSLVDAFLPDGDIEVSLDPESDPMKIPAKALVNSLLDALFNQSQSIEIGIGLTK</sequence>
<proteinExistence type="predicted"/>
<dbReference type="EMBL" id="VVUY01000009">
    <property type="protein sequence ID" value="KAA2559039.1"/>
    <property type="molecule type" value="Genomic_DNA"/>
</dbReference>
<comment type="caution">
    <text evidence="2">The sequence shown here is derived from an EMBL/GenBank/DDBJ whole genome shotgun (WGS) entry which is preliminary data.</text>
</comment>
<feature type="domain" description="BACON" evidence="1">
    <location>
        <begin position="157"/>
        <end position="202"/>
    </location>
</feature>
<reference evidence="2 3" key="1">
    <citation type="journal article" date="2019" name="Nat. Med.">
        <title>A library of human gut bacterial isolates paired with longitudinal multiomics data enables mechanistic microbiome research.</title>
        <authorList>
            <person name="Poyet M."/>
            <person name="Groussin M."/>
            <person name="Gibbons S.M."/>
            <person name="Avila-Pacheco J."/>
            <person name="Jiang X."/>
            <person name="Kearney S.M."/>
            <person name="Perrotta A.R."/>
            <person name="Berdy B."/>
            <person name="Zhao S."/>
            <person name="Lieberman T.D."/>
            <person name="Swanson P.K."/>
            <person name="Smith M."/>
            <person name="Roesemann S."/>
            <person name="Alexander J.E."/>
            <person name="Rich S.A."/>
            <person name="Livny J."/>
            <person name="Vlamakis H."/>
            <person name="Clish C."/>
            <person name="Bullock K."/>
            <person name="Deik A."/>
            <person name="Scott J."/>
            <person name="Pierce K.A."/>
            <person name="Xavier R.J."/>
            <person name="Alm E.J."/>
        </authorList>
    </citation>
    <scope>NUCLEOTIDE SEQUENCE [LARGE SCALE GENOMIC DNA]</scope>
    <source>
        <strain evidence="2 3">BIOML-A204</strain>
    </source>
</reference>